<dbReference type="KEGG" id="vap:Vapar_3988"/>
<dbReference type="Pfam" id="PF06904">
    <property type="entry name" value="Extensin-like_C"/>
    <property type="match status" value="1"/>
</dbReference>
<dbReference type="HOGENOM" id="CLU_043272_2_0_4"/>
<feature type="domain" description="Extensin-like C-terminal" evidence="2">
    <location>
        <begin position="96"/>
        <end position="278"/>
    </location>
</feature>
<keyword evidence="1" id="KW-1133">Transmembrane helix</keyword>
<dbReference type="EMBL" id="CP001635">
    <property type="protein sequence ID" value="ACS20602.1"/>
    <property type="molecule type" value="Genomic_DNA"/>
</dbReference>
<keyword evidence="1" id="KW-0472">Membrane</keyword>
<organism evidence="3">
    <name type="scientific">Variovorax paradoxus (strain S110)</name>
    <dbReference type="NCBI Taxonomy" id="543728"/>
    <lineage>
        <taxon>Bacteria</taxon>
        <taxon>Pseudomonadati</taxon>
        <taxon>Pseudomonadota</taxon>
        <taxon>Betaproteobacteria</taxon>
        <taxon>Burkholderiales</taxon>
        <taxon>Comamonadaceae</taxon>
        <taxon>Variovorax</taxon>
    </lineage>
</organism>
<dbReference type="eggNOG" id="COG3921">
    <property type="taxonomic scope" value="Bacteria"/>
</dbReference>
<accession>C5CVU9</accession>
<dbReference type="AlphaFoldDB" id="C5CVU9"/>
<reference evidence="3" key="1">
    <citation type="submission" date="2009-06" db="EMBL/GenBank/DDBJ databases">
        <title>Complete sequence of chromosome 1 of Variovorax paradoxus S110.</title>
        <authorList>
            <consortium name="US DOE Joint Genome Institute"/>
            <person name="Lucas S."/>
            <person name="Copeland A."/>
            <person name="Lapidus A."/>
            <person name="Glavina del Rio T."/>
            <person name="Tice H."/>
            <person name="Bruce D."/>
            <person name="Goodwin L."/>
            <person name="Pitluck S."/>
            <person name="Chertkov O."/>
            <person name="Brettin T."/>
            <person name="Detter J.C."/>
            <person name="Han C."/>
            <person name="Larimer F."/>
            <person name="Land M."/>
            <person name="Hauser L."/>
            <person name="Kyrpides N."/>
            <person name="Ovchinnikova G."/>
            <person name="Orwin P."/>
            <person name="Leadbetter J.R."/>
            <person name="Spain J.C."/>
            <person name="Han J.I."/>
        </authorList>
    </citation>
    <scope>NUCLEOTIDE SEQUENCE</scope>
    <source>
        <strain evidence="3">S110</strain>
    </source>
</reference>
<evidence type="ECO:0000313" key="3">
    <source>
        <dbReference type="EMBL" id="ACS20602.1"/>
    </source>
</evidence>
<dbReference type="STRING" id="543728.Vapar_3988"/>
<protein>
    <submittedName>
        <fullName evidence="3">Extensin family protein</fullName>
    </submittedName>
</protein>
<name>C5CVU9_VARPS</name>
<keyword evidence="1" id="KW-0812">Transmembrane</keyword>
<dbReference type="InterPro" id="IPR009683">
    <property type="entry name" value="Extensin-like_C"/>
</dbReference>
<feature type="transmembrane region" description="Helical" evidence="1">
    <location>
        <begin position="38"/>
        <end position="57"/>
    </location>
</feature>
<evidence type="ECO:0000256" key="1">
    <source>
        <dbReference type="SAM" id="Phobius"/>
    </source>
</evidence>
<evidence type="ECO:0000259" key="2">
    <source>
        <dbReference type="Pfam" id="PF06904"/>
    </source>
</evidence>
<gene>
    <name evidence="3" type="ordered locus">Vapar_3988</name>
</gene>
<sequence length="278" mass="30168" precursor="true">MGLGHGDRSLFSWHFIEIMALDPSERPVKPAPSRRRRWLLATAAVCAALAAAAWAVATGTIKIPERFNPWAPLDVAAAPNWLTGFKLERARREPARCLAALAQTGMQYDLLPDRVTGPGCGFENAVRLRSAGVRLGTSPSLSCPMALSFFMWERHALQPAARQRFGQPVMAIEHLGSYACRNVNRGEGAVPGASRSRHATADALDVAGLTLADGRRITVLHDWPRDGSAASTDDPAPLLLRDAHRGACRFFNGVLGPDYNAAHKDHFHLETGGYGMCR</sequence>
<proteinExistence type="predicted"/>